<dbReference type="InterPro" id="IPR029063">
    <property type="entry name" value="SAM-dependent_MTases_sf"/>
</dbReference>
<keyword evidence="3" id="KW-1185">Reference proteome</keyword>
<dbReference type="NCBIfam" id="NF037959">
    <property type="entry name" value="MFS_SpdSyn"/>
    <property type="match status" value="1"/>
</dbReference>
<dbReference type="KEGG" id="ccp:CHC_T00003423001"/>
<protein>
    <recommendedName>
        <fullName evidence="4">PABS domain-containing protein</fullName>
    </recommendedName>
</protein>
<keyword evidence="1" id="KW-1133">Transmembrane helix</keyword>
<proteinExistence type="predicted"/>
<dbReference type="Gene3D" id="3.40.50.150">
    <property type="entry name" value="Vaccinia Virus protein VP39"/>
    <property type="match status" value="1"/>
</dbReference>
<dbReference type="RefSeq" id="XP_005715189.1">
    <property type="nucleotide sequence ID" value="XM_005715132.1"/>
</dbReference>
<dbReference type="Gramene" id="CDF35370">
    <property type="protein sequence ID" value="CDF35370"/>
    <property type="gene ID" value="CHC_T00003423001"/>
</dbReference>
<evidence type="ECO:0000256" key="1">
    <source>
        <dbReference type="SAM" id="Phobius"/>
    </source>
</evidence>
<reference evidence="3" key="1">
    <citation type="journal article" date="2013" name="Proc. Natl. Acad. Sci. U.S.A.">
        <title>Genome structure and metabolic features in the red seaweed Chondrus crispus shed light on evolution of the Archaeplastida.</title>
        <authorList>
            <person name="Collen J."/>
            <person name="Porcel B."/>
            <person name="Carre W."/>
            <person name="Ball S.G."/>
            <person name="Chaparro C."/>
            <person name="Tonon T."/>
            <person name="Barbeyron T."/>
            <person name="Michel G."/>
            <person name="Noel B."/>
            <person name="Valentin K."/>
            <person name="Elias M."/>
            <person name="Artiguenave F."/>
            <person name="Arun A."/>
            <person name="Aury J.M."/>
            <person name="Barbosa-Neto J.F."/>
            <person name="Bothwell J.H."/>
            <person name="Bouget F.Y."/>
            <person name="Brillet L."/>
            <person name="Cabello-Hurtado F."/>
            <person name="Capella-Gutierrez S."/>
            <person name="Charrier B."/>
            <person name="Cladiere L."/>
            <person name="Cock J.M."/>
            <person name="Coelho S.M."/>
            <person name="Colleoni C."/>
            <person name="Czjzek M."/>
            <person name="Da Silva C."/>
            <person name="Delage L."/>
            <person name="Denoeud F."/>
            <person name="Deschamps P."/>
            <person name="Dittami S.M."/>
            <person name="Gabaldon T."/>
            <person name="Gachon C.M."/>
            <person name="Groisillier A."/>
            <person name="Herve C."/>
            <person name="Jabbari K."/>
            <person name="Katinka M."/>
            <person name="Kloareg B."/>
            <person name="Kowalczyk N."/>
            <person name="Labadie K."/>
            <person name="Leblanc C."/>
            <person name="Lopez P.J."/>
            <person name="McLachlan D.H."/>
            <person name="Meslet-Cladiere L."/>
            <person name="Moustafa A."/>
            <person name="Nehr Z."/>
            <person name="Nyvall Collen P."/>
            <person name="Panaud O."/>
            <person name="Partensky F."/>
            <person name="Poulain J."/>
            <person name="Rensing S.A."/>
            <person name="Rousvoal S."/>
            <person name="Samson G."/>
            <person name="Symeonidi A."/>
            <person name="Weissenbach J."/>
            <person name="Zambounis A."/>
            <person name="Wincker P."/>
            <person name="Boyen C."/>
        </authorList>
    </citation>
    <scope>NUCLEOTIDE SEQUENCE [LARGE SCALE GENOMIC DNA]</scope>
    <source>
        <strain evidence="3">cv. Stackhouse</strain>
    </source>
</reference>
<evidence type="ECO:0008006" key="4">
    <source>
        <dbReference type="Google" id="ProtNLM"/>
    </source>
</evidence>
<dbReference type="CDD" id="cd02440">
    <property type="entry name" value="AdoMet_MTases"/>
    <property type="match status" value="1"/>
</dbReference>
<feature type="transmembrane region" description="Helical" evidence="1">
    <location>
        <begin position="180"/>
        <end position="200"/>
    </location>
</feature>
<dbReference type="EMBL" id="HG001729">
    <property type="protein sequence ID" value="CDF35370.1"/>
    <property type="molecule type" value="Genomic_DNA"/>
</dbReference>
<organism evidence="2 3">
    <name type="scientific">Chondrus crispus</name>
    <name type="common">Carrageen Irish moss</name>
    <name type="synonym">Polymorpha crispa</name>
    <dbReference type="NCBI Taxonomy" id="2769"/>
    <lineage>
        <taxon>Eukaryota</taxon>
        <taxon>Rhodophyta</taxon>
        <taxon>Florideophyceae</taxon>
        <taxon>Rhodymeniophycidae</taxon>
        <taxon>Gigartinales</taxon>
        <taxon>Gigartinaceae</taxon>
        <taxon>Chondrus</taxon>
    </lineage>
</organism>
<dbReference type="Pfam" id="PF01564">
    <property type="entry name" value="Spermine_synth"/>
    <property type="match status" value="1"/>
</dbReference>
<dbReference type="SUPFAM" id="SSF53335">
    <property type="entry name" value="S-adenosyl-L-methionine-dependent methyltransferases"/>
    <property type="match status" value="1"/>
</dbReference>
<name>R7QD41_CHOCR</name>
<feature type="transmembrane region" description="Helical" evidence="1">
    <location>
        <begin position="73"/>
        <end position="91"/>
    </location>
</feature>
<feature type="transmembrane region" description="Helical" evidence="1">
    <location>
        <begin position="48"/>
        <end position="67"/>
    </location>
</feature>
<dbReference type="OrthoDB" id="2016285at2759"/>
<dbReference type="AlphaFoldDB" id="R7QD41"/>
<dbReference type="Proteomes" id="UP000012073">
    <property type="component" value="Unassembled WGS sequence"/>
</dbReference>
<evidence type="ECO:0000313" key="2">
    <source>
        <dbReference type="EMBL" id="CDF35370.1"/>
    </source>
</evidence>
<gene>
    <name evidence="2" type="ORF">CHC_T00003423001</name>
</gene>
<keyword evidence="1" id="KW-0812">Transmembrane</keyword>
<feature type="transmembrane region" description="Helical" evidence="1">
    <location>
        <begin position="98"/>
        <end position="118"/>
    </location>
</feature>
<accession>R7QD41</accession>
<evidence type="ECO:0000313" key="3">
    <source>
        <dbReference type="Proteomes" id="UP000012073"/>
    </source>
</evidence>
<sequence>MAILISRPLSLFLILPTTLRLRSLQAFLPALHGSLPAQLYSCLIPLPLFLLSTYLPPIILLPLLPFLPTAKAAALPLVELCLLAAVAGLGVGRHRVPAIAVAIPIFYAPPPIIANPFITFLSQYASSIVISLVACIVATRSFAVAEFRERFLARRPPAPPRAKSTRRRQSSAFSSLLRKVFLYTPTHFFTLLLFTAVFSFSEQALVPSGIALAERLHPRRMPTNYSILAQERGPTGLISVVQLKGQYRLLTADMSVLGGRHTRPGFAQDTVFAQFYVHEAVRLTKRPGESPTEKGGKNGNALCLGLGVGIVADAFHRLGSSVVAVEIDPVVARYAKLYFGMSAPNVTEADAVEFLEQANSTRERYDYIVHDVFTGGAVPAELFSMDTWRATRDVMMEDGVLAVNFVGAIDNPPTTPATAAVALVYDRLKKVFGHVRVFSDGHDTRTHNLVFFASPVPERLTFRDYVEADLMGSGIRKQTLDTFQRYEVSRDALGPGVADLEGSDYILYMGQWDTCRIHLQLMTTIHPRELWPALYINEQLG</sequence>
<dbReference type="GeneID" id="17322899"/>
<keyword evidence="1" id="KW-0472">Membrane</keyword>
<feature type="transmembrane region" description="Helical" evidence="1">
    <location>
        <begin position="124"/>
        <end position="145"/>
    </location>
</feature>